<organism evidence="2 3">
    <name type="scientific">Sesamum alatum</name>
    <dbReference type="NCBI Taxonomy" id="300844"/>
    <lineage>
        <taxon>Eukaryota</taxon>
        <taxon>Viridiplantae</taxon>
        <taxon>Streptophyta</taxon>
        <taxon>Embryophyta</taxon>
        <taxon>Tracheophyta</taxon>
        <taxon>Spermatophyta</taxon>
        <taxon>Magnoliopsida</taxon>
        <taxon>eudicotyledons</taxon>
        <taxon>Gunneridae</taxon>
        <taxon>Pentapetalae</taxon>
        <taxon>asterids</taxon>
        <taxon>lamiids</taxon>
        <taxon>Lamiales</taxon>
        <taxon>Pedaliaceae</taxon>
        <taxon>Sesamum</taxon>
    </lineage>
</organism>
<protein>
    <submittedName>
        <fullName evidence="2">Uncharacterized protein</fullName>
    </submittedName>
</protein>
<gene>
    <name evidence="2" type="ORF">Salat_0511400</name>
</gene>
<dbReference type="EMBL" id="JACGWO010000001">
    <property type="protein sequence ID" value="KAK4441765.1"/>
    <property type="molecule type" value="Genomic_DNA"/>
</dbReference>
<evidence type="ECO:0000256" key="1">
    <source>
        <dbReference type="SAM" id="MobiDB-lite"/>
    </source>
</evidence>
<accession>A0AAE1Z3Y8</accession>
<comment type="caution">
    <text evidence="2">The sequence shown here is derived from an EMBL/GenBank/DDBJ whole genome shotgun (WGS) entry which is preliminary data.</text>
</comment>
<sequence>MQDFNLDSDSHPDRPPAVGSLTTEAIDGIDPEEGERILKIVDFNEFSKMVTRVIDSGDNKSLEALVPLTARCAERFGEIRKQDMCPAAQEDMQDVREHLNPHPKGPTGLSSVHRVAMCSVTQKLKVVKPVFQRMRKEKGDLAFNTLQSLEYLKTIQLLVSAIPTVGTATGGGAILPSCSRFGH</sequence>
<feature type="region of interest" description="Disordered" evidence="1">
    <location>
        <begin position="1"/>
        <end position="24"/>
    </location>
</feature>
<evidence type="ECO:0000313" key="3">
    <source>
        <dbReference type="Proteomes" id="UP001293254"/>
    </source>
</evidence>
<reference evidence="2" key="1">
    <citation type="submission" date="2020-06" db="EMBL/GenBank/DDBJ databases">
        <authorList>
            <person name="Li T."/>
            <person name="Hu X."/>
            <person name="Zhang T."/>
            <person name="Song X."/>
            <person name="Zhang H."/>
            <person name="Dai N."/>
            <person name="Sheng W."/>
            <person name="Hou X."/>
            <person name="Wei L."/>
        </authorList>
    </citation>
    <scope>NUCLEOTIDE SEQUENCE</scope>
    <source>
        <strain evidence="2">3651</strain>
        <tissue evidence="2">Leaf</tissue>
    </source>
</reference>
<evidence type="ECO:0000313" key="2">
    <source>
        <dbReference type="EMBL" id="KAK4441765.1"/>
    </source>
</evidence>
<name>A0AAE1Z3Y8_9LAMI</name>
<dbReference type="Proteomes" id="UP001293254">
    <property type="component" value="Unassembled WGS sequence"/>
</dbReference>
<proteinExistence type="predicted"/>
<reference evidence="2" key="2">
    <citation type="journal article" date="2024" name="Plant">
        <title>Genomic evolution and insights into agronomic trait innovations of Sesamum species.</title>
        <authorList>
            <person name="Miao H."/>
            <person name="Wang L."/>
            <person name="Qu L."/>
            <person name="Liu H."/>
            <person name="Sun Y."/>
            <person name="Le M."/>
            <person name="Wang Q."/>
            <person name="Wei S."/>
            <person name="Zheng Y."/>
            <person name="Lin W."/>
            <person name="Duan Y."/>
            <person name="Cao H."/>
            <person name="Xiong S."/>
            <person name="Wang X."/>
            <person name="Wei L."/>
            <person name="Li C."/>
            <person name="Ma Q."/>
            <person name="Ju M."/>
            <person name="Zhao R."/>
            <person name="Li G."/>
            <person name="Mu C."/>
            <person name="Tian Q."/>
            <person name="Mei H."/>
            <person name="Zhang T."/>
            <person name="Gao T."/>
            <person name="Zhang H."/>
        </authorList>
    </citation>
    <scope>NUCLEOTIDE SEQUENCE</scope>
    <source>
        <strain evidence="2">3651</strain>
    </source>
</reference>
<keyword evidence="3" id="KW-1185">Reference proteome</keyword>
<dbReference type="AlphaFoldDB" id="A0AAE1Z3Y8"/>